<reference evidence="2 3" key="1">
    <citation type="submission" date="2017-11" db="EMBL/GenBank/DDBJ databases">
        <title>Complete genome sequence of Sphingomonas sp. Strain Cra20, a psychrotolerant potential plant growth promoting rhizobacteria.</title>
        <authorList>
            <person name="Luo Y."/>
        </authorList>
    </citation>
    <scope>NUCLEOTIDE SEQUENCE [LARGE SCALE GENOMIC DNA]</scope>
    <source>
        <strain evidence="2 3">Cra20</strain>
    </source>
</reference>
<evidence type="ECO:0000313" key="2">
    <source>
        <dbReference type="EMBL" id="ATY31682.1"/>
    </source>
</evidence>
<name>A0A2K8MCR4_9SPHN</name>
<keyword evidence="3" id="KW-1185">Reference proteome</keyword>
<keyword evidence="1" id="KW-0472">Membrane</keyword>
<evidence type="ECO:0000313" key="3">
    <source>
        <dbReference type="Proteomes" id="UP000229081"/>
    </source>
</evidence>
<protein>
    <submittedName>
        <fullName evidence="2">Uncharacterized protein</fullName>
    </submittedName>
</protein>
<dbReference type="Proteomes" id="UP000229081">
    <property type="component" value="Chromosome"/>
</dbReference>
<proteinExistence type="predicted"/>
<keyword evidence="1" id="KW-1133">Transmembrane helix</keyword>
<feature type="transmembrane region" description="Helical" evidence="1">
    <location>
        <begin position="108"/>
        <end position="127"/>
    </location>
</feature>
<dbReference type="RefSeq" id="WP_100281491.1">
    <property type="nucleotide sequence ID" value="NZ_CP024923.1"/>
</dbReference>
<accession>A0A2K8MCR4</accession>
<dbReference type="EMBL" id="CP024923">
    <property type="protein sequence ID" value="ATY31682.1"/>
    <property type="molecule type" value="Genomic_DNA"/>
</dbReference>
<sequence length="257" mass="28668">MQRDYHTLINLAVELGQYGGYLDTQGLKERNDLTTKYNSATRTFVYRLLKEGHSPEESARLVSEEINNIAALSDAGWQPVYEEIRGDILAQLDRDAGKRPWQRTARHFTPFIAAAIVTVGYFGLRLYNVTPVSAPLETRAGIAQRADALAKVMRYDDWSSSRRGGFVKGILLWPIEPSQTEVKGAQELGGLIFAGANDLMRSREACNTGLTNGSGQLTRAEIELLNKVVTHLREKSTKWQNPPAMTILDPLRTAYPC</sequence>
<gene>
    <name evidence="2" type="ORF">CVN68_06625</name>
</gene>
<dbReference type="OrthoDB" id="7568536at2"/>
<organism evidence="2 3">
    <name type="scientific">Sphingomonas psychrotolerans</name>
    <dbReference type="NCBI Taxonomy" id="1327635"/>
    <lineage>
        <taxon>Bacteria</taxon>
        <taxon>Pseudomonadati</taxon>
        <taxon>Pseudomonadota</taxon>
        <taxon>Alphaproteobacteria</taxon>
        <taxon>Sphingomonadales</taxon>
        <taxon>Sphingomonadaceae</taxon>
        <taxon>Sphingomonas</taxon>
    </lineage>
</organism>
<dbReference type="KEGG" id="sphc:CVN68_06625"/>
<evidence type="ECO:0000256" key="1">
    <source>
        <dbReference type="SAM" id="Phobius"/>
    </source>
</evidence>
<keyword evidence="1" id="KW-0812">Transmembrane</keyword>
<dbReference type="AlphaFoldDB" id="A0A2K8MCR4"/>